<dbReference type="CTD" id="6753065"/>
<dbReference type="EMBL" id="DS985244">
    <property type="protein sequence ID" value="EDV25819.1"/>
    <property type="molecule type" value="Genomic_DNA"/>
</dbReference>
<dbReference type="RefSeq" id="XP_002111852.1">
    <property type="nucleotide sequence ID" value="XM_002111816.1"/>
</dbReference>
<keyword evidence="1" id="KW-0472">Membrane</keyword>
<feature type="transmembrane region" description="Helical" evidence="1">
    <location>
        <begin position="396"/>
        <end position="416"/>
    </location>
</feature>
<proteinExistence type="predicted"/>
<dbReference type="PhylomeDB" id="B3RUI5"/>
<feature type="transmembrane region" description="Helical" evidence="1">
    <location>
        <begin position="208"/>
        <end position="230"/>
    </location>
</feature>
<feature type="transmembrane region" description="Helical" evidence="1">
    <location>
        <begin position="281"/>
        <end position="304"/>
    </location>
</feature>
<organism evidence="3 4">
    <name type="scientific">Trichoplax adhaerens</name>
    <name type="common">Trichoplax reptans</name>
    <dbReference type="NCBI Taxonomy" id="10228"/>
    <lineage>
        <taxon>Eukaryota</taxon>
        <taxon>Metazoa</taxon>
        <taxon>Placozoa</taxon>
        <taxon>Uniplacotomia</taxon>
        <taxon>Trichoplacea</taxon>
        <taxon>Trichoplacidae</taxon>
        <taxon>Trichoplax</taxon>
    </lineage>
</organism>
<dbReference type="GeneID" id="6753065"/>
<evidence type="ECO:0000256" key="2">
    <source>
        <dbReference type="SAM" id="SignalP"/>
    </source>
</evidence>
<accession>B3RUI5</accession>
<dbReference type="KEGG" id="tad:TRIADDRAFT_55302"/>
<dbReference type="Proteomes" id="UP000009022">
    <property type="component" value="Unassembled WGS sequence"/>
</dbReference>
<feature type="chain" id="PRO_5002798364" evidence="2">
    <location>
        <begin position="28"/>
        <end position="825"/>
    </location>
</feature>
<evidence type="ECO:0000313" key="3">
    <source>
        <dbReference type="EMBL" id="EDV25819.1"/>
    </source>
</evidence>
<dbReference type="AlphaFoldDB" id="B3RUI5"/>
<protein>
    <submittedName>
        <fullName evidence="3">Uncharacterized protein</fullName>
    </submittedName>
</protein>
<feature type="transmembrane region" description="Helical" evidence="1">
    <location>
        <begin position="454"/>
        <end position="478"/>
    </location>
</feature>
<feature type="transmembrane region" description="Helical" evidence="1">
    <location>
        <begin position="490"/>
        <end position="514"/>
    </location>
</feature>
<feature type="transmembrane region" description="Helical" evidence="1">
    <location>
        <begin position="324"/>
        <end position="344"/>
    </location>
</feature>
<sequence>MALVSGTFVAKWISLIWMISIVHQVSSTDVNITKCFSECQLKVANELRTYRKFIRVIAHKASRVIYFDLYNGRENLYNKSKNIIYAWVRKGDGKSIFSLSSNYMSSTLGLPSVFTQNFTINLNETKPGCYNALPLQCRRHLIFTALTKFIRLPSLCPPKSICGTICRRNYSAEIGANPTTVIYSCCNEDDIEFVVDINKCLVREPIDWYVPYMQMLTIIISIPISVAFMVKCINGYMDSRGKTTTENSQKIRILNSLQFHAIGYFYLRKLDEKSRCKQLGYCFKLILLALIAFAGAILSVTFQIFPAYFQFHPRIYDIKIPRKIYFGVSIVGYCYALLTTIVVLPHLKQFCCVNSPIRSKQSQDKSFKCFTGNSHRQLHFQFTNYMKDAVAYWRSGSSISFIQTCFSIFICLPFVILARIEIIRIVLFITDILSLNMANNLLPTTSRATPTYRLISTLFAIAALMYSVLTIFGIWLFLQFVVKVIITSTAFIIAHSVYFSVVIILVVPYVFYVIRIIDAYRRKEHMIPQKVLRLKEVVTKKVREVYTAKSGTLHVYFKLSRNSKDENIAIDVPEMLNEQTIRQQICENLQELIKANHRTLVDGVSKITFQYERQEDKVKVTLPQLNQDYLTKSCNLQLSQLTDSIGEHLKNLTEEEFCSKLTQIYYPIENIDDFPCVGIPLELFYYLRYYAPEISLNLWRVFLNVSITTGIFLTFCLTILLDSNLPTIFTISAAAANIPSVYITTTLSLKYLTISEVAGPTADMILLTNILQYHRGYRFFCTRGIEFQPFEQLKRILFSYRNRQNERAEAINYNSQPRDGLLYRV</sequence>
<keyword evidence="1" id="KW-1133">Transmembrane helix</keyword>
<feature type="signal peptide" evidence="2">
    <location>
        <begin position="1"/>
        <end position="27"/>
    </location>
</feature>
<reference evidence="3 4" key="1">
    <citation type="journal article" date="2008" name="Nature">
        <title>The Trichoplax genome and the nature of placozoans.</title>
        <authorList>
            <person name="Srivastava M."/>
            <person name="Begovic E."/>
            <person name="Chapman J."/>
            <person name="Putnam N.H."/>
            <person name="Hellsten U."/>
            <person name="Kawashima T."/>
            <person name="Kuo A."/>
            <person name="Mitros T."/>
            <person name="Salamov A."/>
            <person name="Carpenter M.L."/>
            <person name="Signorovitch A.Y."/>
            <person name="Moreno M.A."/>
            <person name="Kamm K."/>
            <person name="Grimwood J."/>
            <person name="Schmutz J."/>
            <person name="Shapiro H."/>
            <person name="Grigoriev I.V."/>
            <person name="Buss L.W."/>
            <person name="Schierwater B."/>
            <person name="Dellaporta S.L."/>
            <person name="Rokhsar D.S."/>
        </authorList>
    </citation>
    <scope>NUCLEOTIDE SEQUENCE [LARGE SCALE GENOMIC DNA]</scope>
    <source>
        <strain evidence="3 4">Grell-BS-1999</strain>
    </source>
</reference>
<feature type="transmembrane region" description="Helical" evidence="1">
    <location>
        <begin position="422"/>
        <end position="442"/>
    </location>
</feature>
<name>B3RUI5_TRIAD</name>
<keyword evidence="2" id="KW-0732">Signal</keyword>
<evidence type="ECO:0000256" key="1">
    <source>
        <dbReference type="SAM" id="Phobius"/>
    </source>
</evidence>
<keyword evidence="4" id="KW-1185">Reference proteome</keyword>
<evidence type="ECO:0000313" key="4">
    <source>
        <dbReference type="Proteomes" id="UP000009022"/>
    </source>
</evidence>
<gene>
    <name evidence="3" type="ORF">TRIADDRAFT_55302</name>
</gene>
<dbReference type="HOGENOM" id="CLU_017982_0_0_1"/>
<feature type="transmembrane region" description="Helical" evidence="1">
    <location>
        <begin position="698"/>
        <end position="721"/>
    </location>
</feature>
<dbReference type="InParanoid" id="B3RUI5"/>
<keyword evidence="1" id="KW-0812">Transmembrane</keyword>